<evidence type="ECO:0000256" key="1">
    <source>
        <dbReference type="SAM" id="MobiDB-lite"/>
    </source>
</evidence>
<proteinExistence type="predicted"/>
<gene>
    <name evidence="2" type="ORF">ACFR99_04990</name>
</gene>
<protein>
    <submittedName>
        <fullName evidence="2">Uncharacterized protein</fullName>
    </submittedName>
</protein>
<dbReference type="Proteomes" id="UP001597076">
    <property type="component" value="Unassembled WGS sequence"/>
</dbReference>
<dbReference type="Gene3D" id="1.10.10.10">
    <property type="entry name" value="Winged helix-like DNA-binding domain superfamily/Winged helix DNA-binding domain"/>
    <property type="match status" value="1"/>
</dbReference>
<dbReference type="InterPro" id="IPR036388">
    <property type="entry name" value="WH-like_DNA-bd_sf"/>
</dbReference>
<sequence length="110" mass="12213">MDESTTDASDEPAAETETESETEAEQETDAEWMEPVDKPILEFLQSEDAFEPAQLDEAGLCPGNFGAYRCRELTKYGLLNNPITGVYEVSDLGEQYLDGELDPSELEPDE</sequence>
<reference evidence="2 3" key="1">
    <citation type="journal article" date="2019" name="Int. J. Syst. Evol. Microbiol.">
        <title>The Global Catalogue of Microorganisms (GCM) 10K type strain sequencing project: providing services to taxonomists for standard genome sequencing and annotation.</title>
        <authorList>
            <consortium name="The Broad Institute Genomics Platform"/>
            <consortium name="The Broad Institute Genome Sequencing Center for Infectious Disease"/>
            <person name="Wu L."/>
            <person name="Ma J."/>
        </authorList>
    </citation>
    <scope>NUCLEOTIDE SEQUENCE [LARGE SCALE GENOMIC DNA]</scope>
    <source>
        <strain evidence="2 3">CGMCC 1.12230</strain>
    </source>
</reference>
<evidence type="ECO:0000313" key="3">
    <source>
        <dbReference type="Proteomes" id="UP001597076"/>
    </source>
</evidence>
<dbReference type="EMBL" id="JBHUDI010000003">
    <property type="protein sequence ID" value="MFD1562900.1"/>
    <property type="molecule type" value="Genomic_DNA"/>
</dbReference>
<name>A0ABD6BD08_9EURY</name>
<dbReference type="AlphaFoldDB" id="A0ABD6BD08"/>
<feature type="compositionally biased region" description="Acidic residues" evidence="1">
    <location>
        <begin position="1"/>
        <end position="34"/>
    </location>
</feature>
<dbReference type="RefSeq" id="WP_390284944.1">
    <property type="nucleotide sequence ID" value="NZ_JBHUDI010000003.1"/>
</dbReference>
<evidence type="ECO:0000313" key="2">
    <source>
        <dbReference type="EMBL" id="MFD1562900.1"/>
    </source>
</evidence>
<feature type="region of interest" description="Disordered" evidence="1">
    <location>
        <begin position="1"/>
        <end position="35"/>
    </location>
</feature>
<keyword evidence="3" id="KW-1185">Reference proteome</keyword>
<organism evidence="2 3">
    <name type="scientific">Haloarchaeobius amylolyticus</name>
    <dbReference type="NCBI Taxonomy" id="1198296"/>
    <lineage>
        <taxon>Archaea</taxon>
        <taxon>Methanobacteriati</taxon>
        <taxon>Methanobacteriota</taxon>
        <taxon>Stenosarchaea group</taxon>
        <taxon>Halobacteria</taxon>
        <taxon>Halobacteriales</taxon>
        <taxon>Halorubellaceae</taxon>
        <taxon>Haloarchaeobius</taxon>
    </lineage>
</organism>
<comment type="caution">
    <text evidence="2">The sequence shown here is derived from an EMBL/GenBank/DDBJ whole genome shotgun (WGS) entry which is preliminary data.</text>
</comment>
<accession>A0ABD6BD08</accession>